<feature type="compositionally biased region" description="Basic and acidic residues" evidence="5">
    <location>
        <begin position="554"/>
        <end position="563"/>
    </location>
</feature>
<feature type="region of interest" description="Disordered" evidence="5">
    <location>
        <begin position="1481"/>
        <end position="1514"/>
    </location>
</feature>
<feature type="domain" description="DEP" evidence="6">
    <location>
        <begin position="1347"/>
        <end position="1397"/>
    </location>
</feature>
<sequence length="1971" mass="221591">MSRNVGAAPSAPRRGPPQLSRHLRQTSSTASDRASEPAPASPRSVSTHSTVKNVRDEKPRKAGRYCTVTVNDGYARDEVLLNLDLLGGDVKPGTLMSIAVVKPEFLKSSGGIGSLKKQAHEDNGSVRFQNAGPCDRNALGHQYIFVAKDMPKETKARHPEAEVHVVKHIADVFGMKKGSIVLLRAVDNDHPVTEASHVELIFKDQYLSRADMWRVAVGELTQRTVYKGQSLLFMGTIKAQISTVYVDGNAVHSAFFSRETRPIFRSESARYVLFIQMSKEMWDFDSESSGEIMFNKVVNGFLPALFKRWALLKVKHLVSIVLFARVEYDTGLTNDLEASALQSDYYTGVQSYGNRRPYKDFYRVVVSEMASIEWTRILYQLKKELNYFRRDITLHHFTAYPSTQPLSGNEPISRIRAESSFAIHGNILEAINLACAQFSHDYIDRDLTRTGISIAVISPGAGIFEVDYETLRRTTEALVGNGIGIDLICMAPMPLHSVPLFRYRNPRFSLAEDPSQDRHHSLSRSFHSRDSTPNQPTPVIGSFQSTSGSYSPSKSRDMMRRVEHLDSQSRRDEWCYVLPQWLHVSFWTGTSNEALSYAGVALSVSNRVDQDDDEDDFRIRCRMYDLQMRSALDTNDIEITPLHSDPHYPSNIFENSSLSKRRQEALGDLWYNPPSRLSDHLIESIHGFQRFTPERLARPSERSAWKQLQEFDDSRIILTYPKRHQHHHHGSEAGLRSDDSRRHHLEDLNVLGSSLPEKKLHTNVPSMRKLSMNQAEIEKPNMFVKRRLPDPPPPKEPPSPNPPPLQPPAVTKIASTSKAPKFMRQISLGQRGFGIAAPKIAAAEVKAETVNAAVSKPSAPPPSTPRSRPTLRPSTPMTTRSQSPFSIKKFRGDAADPVLERMSSTPSIPILVKNGSNRHEMNLYDLKVGTPARHASASRTRSGSFEDDGELHHNMLRTEDHKVVLSKLRAGVGVTPEPAQTISPTSAISPWLVLLNPSDPDRNQIDPANLYTRWQHIFPRISEMKIQKWKALCCPAAVPLTTEYFPTRAQFDTEYQRHPYSVDQNADDESSEEPKSRQEFISELISLRFSQGFQVVVGPAVARAFGQKVIKLGDIFSRDQVLEDGTSIFMSVGNIIHQLSCVNGTEVDVNIYVRKPTADLSGLPEGFSPMYKPAIRTLFDTDYEARHIELLSIPRRDLNWNLIDSYAAGHHDEMMESLRFWRARFVLIPLVAQNPSVPRTQTGLYPEEIRIEGIKRLAQLWQKNRYIPPSERRFQTKSRLDRNPLDIIYKTEDPSVVIAAELETLPLTEGLEGGMSKKHQLVTRKERFEKSNLNFAALAEAMQQPVEQGGVPLRNRRWHLRLHYHSFLGSDMTTWLLENFDDLETREDAEELGNALMVPPEPKGKEKDKDKDKDKDGTDKDKDKDKDKEKEKPKGLFVHVEKRHRFRDGNYFYQFAPEFAKYQSGWFGSKKKEAPLPLTPMTEASISSGRTRSVTDEHSPSSLTSTPTLSAAHVGKSRPRVVLSKVIKYDVDPRKRSYRPERIDLHYDRLHNPDNCYHVRIDWMNATAKLVEDAVDVWEREASQYGLRLVEVPIREASSITEVNPFRKAYPIKLAVQPPDKKPETFYDPNSLGPQTVPTRHFYQKAILRHCDFVLDTEAASNYPSNVDIIYSWGRPDYRYTQYIHRSGLLLAQVTDEGNFLVLANRLYGRRATKERDVPGRSFAPMEQQPPPPHLMADRLIGLGRVPSYDSFSLSESIMAGSAMQHHMGHHQGGLGGYHPAAYIQQHDKHHHHPYHYHHQPHPHHHQHYHHHHHHSSPSLKGANPDDPLSKPLLPQQGSGYPSTSPQSLEPETIKDEFEAFCSDALALEAFYKETLERGQHIQGTPATIASTTAPSGLEAVPEASIPSLGLPPGVLASLDAAGAGGAGPGAAAAGAAAAAAAAVRMGSPMMFLRRGSVQFDGLGLGSGSKK</sequence>
<dbReference type="InterPro" id="IPR045838">
    <property type="entry name" value="DEPDC5_CTD"/>
</dbReference>
<dbReference type="InterPro" id="IPR036390">
    <property type="entry name" value="WH_DNA-bd_sf"/>
</dbReference>
<dbReference type="GeneID" id="300576196"/>
<evidence type="ECO:0000256" key="1">
    <source>
        <dbReference type="ARBA" id="ARBA00004148"/>
    </source>
</evidence>
<dbReference type="InterPro" id="IPR027244">
    <property type="entry name" value="IML1"/>
</dbReference>
<dbReference type="Pfam" id="PF12257">
    <property type="entry name" value="IML1"/>
    <property type="match status" value="1"/>
</dbReference>
<dbReference type="CDD" id="cd04449">
    <property type="entry name" value="DEP_DEPDC5-like"/>
    <property type="match status" value="1"/>
</dbReference>
<evidence type="ECO:0000256" key="3">
    <source>
        <dbReference type="ARBA" id="ARBA00018529"/>
    </source>
</evidence>
<dbReference type="PANTHER" id="PTHR13179">
    <property type="entry name" value="DEP DOMAIN CONTAINING PROTEIN 5"/>
    <property type="match status" value="1"/>
</dbReference>
<gene>
    <name evidence="7" type="ORF">CCMA1212_004444</name>
</gene>
<comment type="caution">
    <text evidence="7">The sequence shown here is derived from an EMBL/GenBank/DDBJ whole genome shotgun (WGS) entry which is preliminary data.</text>
</comment>
<dbReference type="PROSITE" id="PS50186">
    <property type="entry name" value="DEP"/>
    <property type="match status" value="1"/>
</dbReference>
<dbReference type="SUPFAM" id="SSF46785">
    <property type="entry name" value="Winged helix' DNA-binding domain"/>
    <property type="match status" value="1"/>
</dbReference>
<organism evidence="7 8">
    <name type="scientific">Trichoderma ghanense</name>
    <dbReference type="NCBI Taxonomy" id="65468"/>
    <lineage>
        <taxon>Eukaryota</taxon>
        <taxon>Fungi</taxon>
        <taxon>Dikarya</taxon>
        <taxon>Ascomycota</taxon>
        <taxon>Pezizomycotina</taxon>
        <taxon>Sordariomycetes</taxon>
        <taxon>Hypocreomycetidae</taxon>
        <taxon>Hypocreales</taxon>
        <taxon>Hypocreaceae</taxon>
        <taxon>Trichoderma</taxon>
    </lineage>
</organism>
<feature type="compositionally biased region" description="Pro residues" evidence="5">
    <location>
        <begin position="790"/>
        <end position="807"/>
    </location>
</feature>
<dbReference type="InterPro" id="IPR048255">
    <property type="entry name" value="IML1_N"/>
</dbReference>
<dbReference type="RefSeq" id="XP_073559802.1">
    <property type="nucleotide sequence ID" value="XM_073701746.1"/>
</dbReference>
<evidence type="ECO:0000313" key="7">
    <source>
        <dbReference type="EMBL" id="TFB03601.1"/>
    </source>
</evidence>
<feature type="region of interest" description="Disordered" evidence="5">
    <location>
        <begin position="1"/>
        <end position="58"/>
    </location>
</feature>
<feature type="compositionally biased region" description="Basic and acidic residues" evidence="5">
    <location>
        <begin position="1402"/>
        <end position="1432"/>
    </location>
</feature>
<feature type="compositionally biased region" description="Polar residues" evidence="5">
    <location>
        <begin position="1482"/>
        <end position="1492"/>
    </location>
</feature>
<dbReference type="InterPro" id="IPR036388">
    <property type="entry name" value="WH-like_DNA-bd_sf"/>
</dbReference>
<accession>A0ABY2H645</accession>
<dbReference type="EMBL" id="PPTA01000005">
    <property type="protein sequence ID" value="TFB03601.1"/>
    <property type="molecule type" value="Genomic_DNA"/>
</dbReference>
<comment type="similarity">
    <text evidence="2">Belongs to the IML1 family.</text>
</comment>
<evidence type="ECO:0000259" key="6">
    <source>
        <dbReference type="PROSITE" id="PS50186"/>
    </source>
</evidence>
<dbReference type="PANTHER" id="PTHR13179:SF8">
    <property type="entry name" value="GATOR COMPLEX PROTEIN DEPDC5"/>
    <property type="match status" value="1"/>
</dbReference>
<feature type="region of interest" description="Disordered" evidence="5">
    <location>
        <begin position="851"/>
        <end position="885"/>
    </location>
</feature>
<dbReference type="Proteomes" id="UP001642720">
    <property type="component" value="Unassembled WGS sequence"/>
</dbReference>
<dbReference type="Pfam" id="PF00610">
    <property type="entry name" value="DEP"/>
    <property type="match status" value="1"/>
</dbReference>
<dbReference type="SMART" id="SM00049">
    <property type="entry name" value="DEP"/>
    <property type="match status" value="1"/>
</dbReference>
<feature type="compositionally biased region" description="Polar residues" evidence="5">
    <location>
        <begin position="1836"/>
        <end position="1850"/>
    </location>
</feature>
<evidence type="ECO:0000256" key="2">
    <source>
        <dbReference type="ARBA" id="ARBA00005643"/>
    </source>
</evidence>
<name>A0ABY2H645_9HYPO</name>
<proteinExistence type="inferred from homology"/>
<evidence type="ECO:0000256" key="4">
    <source>
        <dbReference type="ARBA" id="ARBA00021881"/>
    </source>
</evidence>
<reference evidence="7 8" key="1">
    <citation type="submission" date="2018-01" db="EMBL/GenBank/DDBJ databases">
        <title>Genome characterization of the sugarcane-associated fungus Trichoderma ghanense CCMA-1212 and their application in lignocelulose bioconversion.</title>
        <authorList>
            <person name="Steindorff A.S."/>
            <person name="Mendes T.D."/>
            <person name="Vilela E.S.D."/>
            <person name="Rodrigues D.S."/>
            <person name="Formighieri E.F."/>
            <person name="Melo I.S."/>
            <person name="Favaro L.C.L."/>
        </authorList>
    </citation>
    <scope>NUCLEOTIDE SEQUENCE [LARGE SCALE GENOMIC DNA]</scope>
    <source>
        <strain evidence="7 8">CCMA-1212</strain>
    </source>
</reference>
<feature type="region of interest" description="Disordered" evidence="5">
    <location>
        <begin position="775"/>
        <end position="811"/>
    </location>
</feature>
<feature type="region of interest" description="Disordered" evidence="5">
    <location>
        <begin position="1391"/>
        <end position="1432"/>
    </location>
</feature>
<dbReference type="Pfam" id="PF19418">
    <property type="entry name" value="DEPDC5_CTD"/>
    <property type="match status" value="1"/>
</dbReference>
<feature type="compositionally biased region" description="Polar residues" evidence="5">
    <location>
        <begin position="43"/>
        <end position="52"/>
    </location>
</feature>
<feature type="compositionally biased region" description="Basic residues" evidence="5">
    <location>
        <begin position="1788"/>
        <end position="1816"/>
    </location>
</feature>
<evidence type="ECO:0000256" key="5">
    <source>
        <dbReference type="SAM" id="MobiDB-lite"/>
    </source>
</evidence>
<evidence type="ECO:0000313" key="8">
    <source>
        <dbReference type="Proteomes" id="UP001642720"/>
    </source>
</evidence>
<feature type="region of interest" description="Disordered" evidence="5">
    <location>
        <begin position="1788"/>
        <end position="1850"/>
    </location>
</feature>
<dbReference type="Gene3D" id="1.10.10.10">
    <property type="entry name" value="Winged helix-like DNA-binding domain superfamily/Winged helix DNA-binding domain"/>
    <property type="match status" value="1"/>
</dbReference>
<feature type="compositionally biased region" description="Low complexity" evidence="5">
    <location>
        <begin position="1500"/>
        <end position="1510"/>
    </location>
</feature>
<feature type="compositionally biased region" description="Low complexity" evidence="5">
    <location>
        <begin position="865"/>
        <end position="881"/>
    </location>
</feature>
<dbReference type="InterPro" id="IPR000591">
    <property type="entry name" value="DEP_dom"/>
</dbReference>
<protein>
    <recommendedName>
        <fullName evidence="3">Vacuolar membrane-associated protein IML1</fullName>
    </recommendedName>
    <alternativeName>
        <fullName evidence="4">Vacuolar membrane-associated protein iml1</fullName>
    </alternativeName>
</protein>
<feature type="region of interest" description="Disordered" evidence="5">
    <location>
        <begin position="512"/>
        <end position="563"/>
    </location>
</feature>
<feature type="compositionally biased region" description="Low complexity" evidence="5">
    <location>
        <begin position="1"/>
        <end position="17"/>
    </location>
</feature>
<keyword evidence="8" id="KW-1185">Reference proteome</keyword>
<comment type="subcellular location">
    <subcellularLocation>
        <location evidence="1">Vacuole membrane</location>
        <topology evidence="1">Peripheral membrane protein</topology>
    </subcellularLocation>
</comment>
<feature type="compositionally biased region" description="Polar residues" evidence="5">
    <location>
        <begin position="542"/>
        <end position="553"/>
    </location>
</feature>